<sequence>MESTKPTSNEAENGNELKPLLVAVFSFFRKIFTHNYCDTCGFTKDEVYVTEHFTEAGIIECKKCYGSRNCH</sequence>
<dbReference type="Proteomes" id="UP000596329">
    <property type="component" value="Chromosome"/>
</dbReference>
<protein>
    <submittedName>
        <fullName evidence="1">Uncharacterized protein</fullName>
    </submittedName>
</protein>
<organism evidence="1 2">
    <name type="scientific">Flavobacterium psychrophilum</name>
    <dbReference type="NCBI Taxonomy" id="96345"/>
    <lineage>
        <taxon>Bacteria</taxon>
        <taxon>Pseudomonadati</taxon>
        <taxon>Bacteroidota</taxon>
        <taxon>Flavobacteriia</taxon>
        <taxon>Flavobacteriales</taxon>
        <taxon>Flavobacteriaceae</taxon>
        <taxon>Flavobacterium</taxon>
    </lineage>
</organism>
<reference evidence="1 2" key="1">
    <citation type="submission" date="2020-07" db="EMBL/GenBank/DDBJ databases">
        <title>Genomic characterization of Flavobacterium psychrophilum strains.</title>
        <authorList>
            <person name="Castillo D."/>
            <person name="Jorgensen J."/>
            <person name="Middelboe M."/>
        </authorList>
    </citation>
    <scope>NUCLEOTIDE SEQUENCE [LARGE SCALE GENOMIC DNA]</scope>
    <source>
        <strain evidence="1 2">FPS-R7</strain>
    </source>
</reference>
<evidence type="ECO:0000313" key="1">
    <source>
        <dbReference type="EMBL" id="QRE03483.1"/>
    </source>
</evidence>
<name>A0A7U2R903_FLAPS</name>
<accession>A0A7U2R903</accession>
<dbReference type="AlphaFoldDB" id="A0A7U2R903"/>
<gene>
    <name evidence="1" type="ORF">H0H26_11420</name>
</gene>
<proteinExistence type="predicted"/>
<evidence type="ECO:0000313" key="2">
    <source>
        <dbReference type="Proteomes" id="UP000596329"/>
    </source>
</evidence>
<dbReference type="EMBL" id="CP059075">
    <property type="protein sequence ID" value="QRE03483.1"/>
    <property type="molecule type" value="Genomic_DNA"/>
</dbReference>
<dbReference type="RefSeq" id="WP_203095747.1">
    <property type="nucleotide sequence ID" value="NZ_CP059075.1"/>
</dbReference>